<reference evidence="2" key="1">
    <citation type="journal article" date="2013" name="Genome Announc.">
        <title>Genome sequence of the food spoilage yeast Zygosaccharomyces bailii CLIB 213(T).</title>
        <authorList>
            <person name="Galeote V."/>
            <person name="Bigey F."/>
            <person name="Devillers H."/>
            <person name="Neuveglise C."/>
            <person name="Dequin S."/>
        </authorList>
    </citation>
    <scope>NUCLEOTIDE SEQUENCE [LARGE SCALE GENOMIC DNA]</scope>
    <source>
        <strain evidence="2">CLIB 213 / ATCC 58445 / CBS 680 / CCRC 21525 / NBRC 1098 / NCYC 1416 / NRRL Y-2227</strain>
    </source>
</reference>
<name>A0A8J2T7Y0_ZYGB2</name>
<dbReference type="InterPro" id="IPR014803">
    <property type="entry name" value="DNA_repair_Nse5/Nse6"/>
</dbReference>
<organism evidence="1 2">
    <name type="scientific">Zygosaccharomyces bailii (strain CLIB 213 / ATCC 58445 / CBS 680 / BCRC 21525 / NBRC 1098 / NCYC 1416 / NRRL Y-2227)</name>
    <dbReference type="NCBI Taxonomy" id="1333698"/>
    <lineage>
        <taxon>Eukaryota</taxon>
        <taxon>Fungi</taxon>
        <taxon>Dikarya</taxon>
        <taxon>Ascomycota</taxon>
        <taxon>Saccharomycotina</taxon>
        <taxon>Saccharomycetes</taxon>
        <taxon>Saccharomycetales</taxon>
        <taxon>Saccharomycetaceae</taxon>
        <taxon>Zygosaccharomyces</taxon>
    </lineage>
</organism>
<keyword evidence="2" id="KW-1185">Reference proteome</keyword>
<protein>
    <submittedName>
        <fullName evidence="1">ZYBA0S05-03114g1_1</fullName>
    </submittedName>
</protein>
<evidence type="ECO:0000313" key="1">
    <source>
        <dbReference type="EMBL" id="CDF89847.1"/>
    </source>
</evidence>
<dbReference type="Proteomes" id="UP000019375">
    <property type="component" value="Unassembled WGS sequence"/>
</dbReference>
<gene>
    <name evidence="1" type="ORF">BN860_03114g</name>
</gene>
<proteinExistence type="predicted"/>
<dbReference type="OrthoDB" id="4050598at2759"/>
<accession>A0A8J2T7Y0</accession>
<dbReference type="AlphaFoldDB" id="A0A8J2T7Y0"/>
<sequence>MGYADSVEFIKGNNSVGLAHYHVELTEAQLGTFETLNSICLLDNFDHLLLFLECQLYDGLNLTVPPFDIFLVLLTLATVSDHYKDHSTRSNDPYNASRAPLNKRALKILFFYLERLKEFDTGKYGRYELELLRCQLFLASDSLSPQRKRFDRPRKLRKTVANTVYSCEVVDVGENDFKEPYKSYISCLGQKSTVLGNRIINSQLSYPGEFINMILWTLCNSMQDHPALYLASHDVWMPLLGIILDLLELRQDYFVSQESQAKNMRKAEYVQKLSQSPVAVFLESIDSLQFTDLFCEYIFSKCDYLSANNGREALVHPVYHGEATLSNTFHLRIKYTKSYKIQKSIALRRKLIGIAFKLLSEVPSGHRLVYPRMEADDMINRISVILSEFNNLEQFRAFFSGNPTSSYFLPLLAEGTLLQLCHTYKNTSDPLSWVIISDLLSGADAFLDKCISILETGLFIPWDNETPQDSILDICKADTCLLVLIKTFVRLSGVALGSAKFEAMLSAVKKVDAARSRQACLPRLHPLIIKLIHS</sequence>
<dbReference type="EMBL" id="HG316458">
    <property type="protein sequence ID" value="CDF89847.1"/>
    <property type="molecule type" value="Genomic_DNA"/>
</dbReference>
<dbReference type="Pfam" id="PF08691">
    <property type="entry name" value="Nse5"/>
    <property type="match status" value="1"/>
</dbReference>
<evidence type="ECO:0000313" key="2">
    <source>
        <dbReference type="Proteomes" id="UP000019375"/>
    </source>
</evidence>